<evidence type="ECO:0000313" key="2">
    <source>
        <dbReference type="Proteomes" id="UP000054538"/>
    </source>
</evidence>
<protein>
    <submittedName>
        <fullName evidence="1">Uncharacterized protein</fullName>
    </submittedName>
</protein>
<proteinExistence type="predicted"/>
<dbReference type="InParanoid" id="A0A0D0BQC6"/>
<organism evidence="1 2">
    <name type="scientific">Paxillus rubicundulus Ve08.2h10</name>
    <dbReference type="NCBI Taxonomy" id="930991"/>
    <lineage>
        <taxon>Eukaryota</taxon>
        <taxon>Fungi</taxon>
        <taxon>Dikarya</taxon>
        <taxon>Basidiomycota</taxon>
        <taxon>Agaricomycotina</taxon>
        <taxon>Agaricomycetes</taxon>
        <taxon>Agaricomycetidae</taxon>
        <taxon>Boletales</taxon>
        <taxon>Paxilineae</taxon>
        <taxon>Paxillaceae</taxon>
        <taxon>Paxillus</taxon>
    </lineage>
</organism>
<dbReference type="EMBL" id="KN829464">
    <property type="protein sequence ID" value="KIK73737.1"/>
    <property type="molecule type" value="Genomic_DNA"/>
</dbReference>
<dbReference type="Proteomes" id="UP000054538">
    <property type="component" value="Unassembled WGS sequence"/>
</dbReference>
<reference evidence="2" key="2">
    <citation type="submission" date="2015-01" db="EMBL/GenBank/DDBJ databases">
        <title>Evolutionary Origins and Diversification of the Mycorrhizal Mutualists.</title>
        <authorList>
            <consortium name="DOE Joint Genome Institute"/>
            <consortium name="Mycorrhizal Genomics Consortium"/>
            <person name="Kohler A."/>
            <person name="Kuo A."/>
            <person name="Nagy L.G."/>
            <person name="Floudas D."/>
            <person name="Copeland A."/>
            <person name="Barry K.W."/>
            <person name="Cichocki N."/>
            <person name="Veneault-Fourrey C."/>
            <person name="LaButti K."/>
            <person name="Lindquist E.A."/>
            <person name="Lipzen A."/>
            <person name="Lundell T."/>
            <person name="Morin E."/>
            <person name="Murat C."/>
            <person name="Riley R."/>
            <person name="Ohm R."/>
            <person name="Sun H."/>
            <person name="Tunlid A."/>
            <person name="Henrissat B."/>
            <person name="Grigoriev I.V."/>
            <person name="Hibbett D.S."/>
            <person name="Martin F."/>
        </authorList>
    </citation>
    <scope>NUCLEOTIDE SEQUENCE [LARGE SCALE GENOMIC DNA]</scope>
    <source>
        <strain evidence="2">Ve08.2h10</strain>
    </source>
</reference>
<dbReference type="HOGENOM" id="CLU_3014851_0_0_1"/>
<keyword evidence="2" id="KW-1185">Reference proteome</keyword>
<sequence length="56" mass="6546">MCRLMVHGYTTLATTRACIFVRIQYDRHWWTCDTMNKSSWKGALVSGHWSFSSSMV</sequence>
<gene>
    <name evidence="1" type="ORF">PAXRUDRAFT_177619</name>
</gene>
<accession>A0A0D0BQC6</accession>
<name>A0A0D0BQC6_9AGAM</name>
<evidence type="ECO:0000313" key="1">
    <source>
        <dbReference type="EMBL" id="KIK73737.1"/>
    </source>
</evidence>
<reference evidence="1 2" key="1">
    <citation type="submission" date="2014-04" db="EMBL/GenBank/DDBJ databases">
        <authorList>
            <consortium name="DOE Joint Genome Institute"/>
            <person name="Kuo A."/>
            <person name="Kohler A."/>
            <person name="Jargeat P."/>
            <person name="Nagy L.G."/>
            <person name="Floudas D."/>
            <person name="Copeland A."/>
            <person name="Barry K.W."/>
            <person name="Cichocki N."/>
            <person name="Veneault-Fourrey C."/>
            <person name="LaButti K."/>
            <person name="Lindquist E.A."/>
            <person name="Lipzen A."/>
            <person name="Lundell T."/>
            <person name="Morin E."/>
            <person name="Murat C."/>
            <person name="Sun H."/>
            <person name="Tunlid A."/>
            <person name="Henrissat B."/>
            <person name="Grigoriev I.V."/>
            <person name="Hibbett D.S."/>
            <person name="Martin F."/>
            <person name="Nordberg H.P."/>
            <person name="Cantor M.N."/>
            <person name="Hua S.X."/>
        </authorList>
    </citation>
    <scope>NUCLEOTIDE SEQUENCE [LARGE SCALE GENOMIC DNA]</scope>
    <source>
        <strain evidence="1 2">Ve08.2h10</strain>
    </source>
</reference>
<dbReference type="AlphaFoldDB" id="A0A0D0BQC6"/>